<protein>
    <recommendedName>
        <fullName evidence="7">Calpain catalytic domain-containing protein</fullName>
    </recommendedName>
</protein>
<dbReference type="EMBL" id="VFQX01000012">
    <property type="protein sequence ID" value="KAF0982132.1"/>
    <property type="molecule type" value="Genomic_DNA"/>
</dbReference>
<feature type="domain" description="Calpain catalytic" evidence="7">
    <location>
        <begin position="205"/>
        <end position="487"/>
    </location>
</feature>
<evidence type="ECO:0000256" key="4">
    <source>
        <dbReference type="ARBA" id="ARBA00022807"/>
    </source>
</evidence>
<evidence type="ECO:0000256" key="1">
    <source>
        <dbReference type="ARBA" id="ARBA00007623"/>
    </source>
</evidence>
<feature type="active site" evidence="5 6">
    <location>
        <position position="415"/>
    </location>
</feature>
<keyword evidence="3 6" id="KW-0378">Hydrolase</keyword>
<dbReference type="InterPro" id="IPR001300">
    <property type="entry name" value="Peptidase_C2_calpain_cat"/>
</dbReference>
<feature type="active site" evidence="5 6">
    <location>
        <position position="235"/>
    </location>
</feature>
<evidence type="ECO:0000256" key="3">
    <source>
        <dbReference type="ARBA" id="ARBA00022801"/>
    </source>
</evidence>
<dbReference type="VEuPathDB" id="AmoebaDB:FDP41_011993"/>
<evidence type="ECO:0000256" key="5">
    <source>
        <dbReference type="PIRSR" id="PIRSR622684-1"/>
    </source>
</evidence>
<dbReference type="GeneID" id="68119208"/>
<comment type="caution">
    <text evidence="8">The sequence shown here is derived from an EMBL/GenBank/DDBJ whole genome shotgun (WGS) entry which is preliminary data.</text>
</comment>
<reference evidence="8 9" key="1">
    <citation type="journal article" date="2019" name="Sci. Rep.">
        <title>Nanopore sequencing improves the draft genome of the human pathogenic amoeba Naegleria fowleri.</title>
        <authorList>
            <person name="Liechti N."/>
            <person name="Schurch N."/>
            <person name="Bruggmann R."/>
            <person name="Wittwer M."/>
        </authorList>
    </citation>
    <scope>NUCLEOTIDE SEQUENCE [LARGE SCALE GENOMIC DNA]</scope>
    <source>
        <strain evidence="8 9">ATCC 30894</strain>
    </source>
</reference>
<evidence type="ECO:0000259" key="7">
    <source>
        <dbReference type="PROSITE" id="PS50203"/>
    </source>
</evidence>
<evidence type="ECO:0000313" key="9">
    <source>
        <dbReference type="Proteomes" id="UP000444721"/>
    </source>
</evidence>
<dbReference type="SMART" id="SM00230">
    <property type="entry name" value="CysPc"/>
    <property type="match status" value="1"/>
</dbReference>
<evidence type="ECO:0000313" key="8">
    <source>
        <dbReference type="EMBL" id="KAF0982132.1"/>
    </source>
</evidence>
<proteinExistence type="inferred from homology"/>
<dbReference type="AlphaFoldDB" id="A0A6A5C5Q0"/>
<dbReference type="Proteomes" id="UP000444721">
    <property type="component" value="Unassembled WGS sequence"/>
</dbReference>
<dbReference type="PRINTS" id="PR00704">
    <property type="entry name" value="CALPAIN"/>
</dbReference>
<dbReference type="InterPro" id="IPR038765">
    <property type="entry name" value="Papain-like_cys_pep_sf"/>
</dbReference>
<keyword evidence="4 6" id="KW-0788">Thiol protease</keyword>
<dbReference type="Pfam" id="PF00648">
    <property type="entry name" value="Peptidase_C2"/>
    <property type="match status" value="1"/>
</dbReference>
<evidence type="ECO:0000256" key="2">
    <source>
        <dbReference type="ARBA" id="ARBA00022670"/>
    </source>
</evidence>
<comment type="similarity">
    <text evidence="1">Belongs to the peptidase C2 family.</text>
</comment>
<dbReference type="GO" id="GO:0006508">
    <property type="term" value="P:proteolysis"/>
    <property type="evidence" value="ECO:0007669"/>
    <property type="project" value="UniProtKB-KW"/>
</dbReference>
<evidence type="ECO:0000256" key="6">
    <source>
        <dbReference type="PROSITE-ProRule" id="PRU00239"/>
    </source>
</evidence>
<dbReference type="VEuPathDB" id="AmoebaDB:NfTy_023200"/>
<dbReference type="PROSITE" id="PS50203">
    <property type="entry name" value="CALPAIN_CAT"/>
    <property type="match status" value="1"/>
</dbReference>
<dbReference type="GO" id="GO:0004198">
    <property type="term" value="F:calcium-dependent cysteine-type endopeptidase activity"/>
    <property type="evidence" value="ECO:0007669"/>
    <property type="project" value="InterPro"/>
</dbReference>
<gene>
    <name evidence="8" type="ORF">FDP41_011993</name>
</gene>
<keyword evidence="2 6" id="KW-0645">Protease</keyword>
<dbReference type="VEuPathDB" id="AmoebaDB:NF0008500"/>
<dbReference type="CDD" id="cd00044">
    <property type="entry name" value="CysPc"/>
    <property type="match status" value="1"/>
</dbReference>
<dbReference type="VEuPathDB" id="AmoebaDB:NF0008490"/>
<dbReference type="Gene3D" id="3.90.70.10">
    <property type="entry name" value="Cysteine proteinases"/>
    <property type="match status" value="1"/>
</dbReference>
<keyword evidence="9" id="KW-1185">Reference proteome</keyword>
<dbReference type="PANTHER" id="PTHR10183:SF379">
    <property type="entry name" value="CALPAIN-5"/>
    <property type="match status" value="1"/>
</dbReference>
<sequence length="494" mass="57406">MPEEATDLTKLSAYVIKDTVRDFKAKYGHLEGKTPQYQTTFQTLSKWEAAMDNGLSLAKPPHVEHYLNYVKKVNSDFESSLQTWYPSNCATLDKEDKILQEWYSPPNIPDFTKMSKQEILDICKKLPSHPRFDSNVQSVISCIERYDKLVQYIKLVKDYYCILNGIFNPTKEIAERCQRFKSSAVFCDNDFNMSEWDFYEKVTAWLRPCELCDDPQLFFEGVDIQDVRQGVLGNCYFLAAVSNLAYRNPRIIKGLFKEYDVKTGKAVVRFWKDGKEVLVTIDDRLPYGGWGKVLGARSATVNEFWICLLEKAFAKYMGGYKQIGHGGQSDIAFSLLTGAPCMPGLTVTPSSNPLDVWRFLMDVNKRGDVLFVYSPQNYKETEKVSGIKEYHAYAILETVKVEDEDKIHRLIKIMNPWGYMANEFTKEQIKQNFSSLEWTGRYSDHSPEWTPKLIKRLSVEFKDDGVFWMCIEDFIHHWRDVKVNKFSQVYDSFY</sequence>
<dbReference type="PANTHER" id="PTHR10183">
    <property type="entry name" value="CALPAIN"/>
    <property type="match status" value="1"/>
</dbReference>
<dbReference type="InterPro" id="IPR022684">
    <property type="entry name" value="Calpain_cysteine_protease"/>
</dbReference>
<name>A0A6A5C5Q0_NAEFO</name>
<feature type="active site" evidence="5 6">
    <location>
        <position position="391"/>
    </location>
</feature>
<dbReference type="OMA" id="KEYHAYA"/>
<dbReference type="SUPFAM" id="SSF54001">
    <property type="entry name" value="Cysteine proteinases"/>
    <property type="match status" value="1"/>
</dbReference>
<dbReference type="RefSeq" id="XP_044566845.1">
    <property type="nucleotide sequence ID" value="XM_044702463.1"/>
</dbReference>
<accession>A0A6A5C5Q0</accession>
<dbReference type="OrthoDB" id="424753at2759"/>
<organism evidence="8 9">
    <name type="scientific">Naegleria fowleri</name>
    <name type="common">Brain eating amoeba</name>
    <dbReference type="NCBI Taxonomy" id="5763"/>
    <lineage>
        <taxon>Eukaryota</taxon>
        <taxon>Discoba</taxon>
        <taxon>Heterolobosea</taxon>
        <taxon>Tetramitia</taxon>
        <taxon>Eutetramitia</taxon>
        <taxon>Vahlkampfiidae</taxon>
        <taxon>Naegleria</taxon>
    </lineage>
</organism>